<dbReference type="PANTHER" id="PTHR36451">
    <property type="entry name" value="PAPS-DEPENDENT SULFOTRANSFERASE STF3"/>
    <property type="match status" value="1"/>
</dbReference>
<dbReference type="InterPro" id="IPR027417">
    <property type="entry name" value="P-loop_NTPase"/>
</dbReference>
<evidence type="ECO:0000313" key="1">
    <source>
        <dbReference type="EMBL" id="GAT92482.1"/>
    </source>
</evidence>
<dbReference type="InterPro" id="IPR052736">
    <property type="entry name" value="Stf3_sulfotransferase"/>
</dbReference>
<dbReference type="VEuPathDB" id="AmoebaDB:EHI5A_107240"/>
<dbReference type="Proteomes" id="UP000078387">
    <property type="component" value="Unassembled WGS sequence"/>
</dbReference>
<dbReference type="VEuPathDB" id="AmoebaDB:EHI7A_067810"/>
<sequence>MEFKRADTYTANKESPYYRPLLPESAFDPIFQKAIQYAVGFLCQMDPSHTELYKTIPNEYMKYLQDPKFKDNFREFFAGCFDPESELFKMVFKNNVVKLASYMRFLKERDIDKEELAKVQIKNPLYIVAMPRSGSTFTHSLFSADPRGQKIAMYEHLNPGSKTMTEEARIKIAEMICGSITKDSQRNFNTVHALNDVRRPEEEMFFTEMLGLTLVFAQALPRLEQYRESVIMRDYDWVYDDIIDEMKMHAVQYPFKNDKEFFCMKCATHFMTPAPFLTQMCKDEYNPRIIWLHREPIGNIKSAILLYWNVRARYEHDIGLDDIKWLNETVIRFNEIMLKNAFAAREQWIAQNPERAKYIYDVGFSEIIAHPKETVQKIYEYFGMEYTDEFDSALKEVIENGHPQKQFGRRQHEEDMYTFNPEEVRERFKFHYEKFSQYLPDFWGKKDTN</sequence>
<evidence type="ECO:0008006" key="3">
    <source>
        <dbReference type="Google" id="ProtNLM"/>
    </source>
</evidence>
<evidence type="ECO:0000313" key="2">
    <source>
        <dbReference type="Proteomes" id="UP000078387"/>
    </source>
</evidence>
<dbReference type="EMBL" id="BDEQ01000001">
    <property type="protein sequence ID" value="GAT92482.1"/>
    <property type="molecule type" value="Genomic_DNA"/>
</dbReference>
<organism evidence="1 2">
    <name type="scientific">Entamoeba histolytica</name>
    <dbReference type="NCBI Taxonomy" id="5759"/>
    <lineage>
        <taxon>Eukaryota</taxon>
        <taxon>Amoebozoa</taxon>
        <taxon>Evosea</taxon>
        <taxon>Archamoebae</taxon>
        <taxon>Mastigamoebida</taxon>
        <taxon>Entamoebidae</taxon>
        <taxon>Entamoeba</taxon>
    </lineage>
</organism>
<name>A0A5K1UUZ3_ENTHI</name>
<proteinExistence type="predicted"/>
<gene>
    <name evidence="1" type="ORF">CL6EHI_092490</name>
</gene>
<dbReference type="PANTHER" id="PTHR36451:SF1">
    <property type="entry name" value="OMEGA-HYDROXY-BETA-DIHYDROMENAQUINONE-9 SULFOTRANSFERASE STF3"/>
    <property type="match status" value="1"/>
</dbReference>
<dbReference type="VEuPathDB" id="AmoebaDB:KM1_130170"/>
<comment type="caution">
    <text evidence="1">The sequence shown here is derived from an EMBL/GenBank/DDBJ whole genome shotgun (WGS) entry which is preliminary data.</text>
</comment>
<dbReference type="AlphaFoldDB" id="A0A5K1UUZ3"/>
<dbReference type="VEuPathDB" id="AmoebaDB:EHI8A_096990"/>
<accession>A0A5K1UUZ3</accession>
<dbReference type="Pfam" id="PF13469">
    <property type="entry name" value="Sulfotransfer_3"/>
    <property type="match status" value="1"/>
</dbReference>
<dbReference type="OMA" id="EMKMHAI"/>
<dbReference type="Gene3D" id="3.40.50.300">
    <property type="entry name" value="P-loop containing nucleotide triphosphate hydrolases"/>
    <property type="match status" value="1"/>
</dbReference>
<protein>
    <recommendedName>
        <fullName evidence="3">Sulfotransferase</fullName>
    </recommendedName>
</protein>
<dbReference type="VEuPathDB" id="AmoebaDB:EHI_092490"/>
<reference evidence="1 2" key="1">
    <citation type="submission" date="2016-05" db="EMBL/GenBank/DDBJ databases">
        <title>First whole genome sequencing of Entamoeba histolytica HM1:IMSS-clone-6.</title>
        <authorList>
            <person name="Mukherjee Avik.K."/>
            <person name="Izumyama S."/>
            <person name="Nakada-Tsukui K."/>
            <person name="Nozaki T."/>
        </authorList>
    </citation>
    <scope>NUCLEOTIDE SEQUENCE [LARGE SCALE GENOMIC DNA]</scope>
    <source>
        <strain evidence="1 2">HM1:IMSS clone 6</strain>
    </source>
</reference>
<dbReference type="SUPFAM" id="SSF52540">
    <property type="entry name" value="P-loop containing nucleoside triphosphate hydrolases"/>
    <property type="match status" value="1"/>
</dbReference>